<dbReference type="InterPro" id="IPR050600">
    <property type="entry name" value="SETD3_SETD6_MTase"/>
</dbReference>
<name>A0A8H5ZPX4_COCSA</name>
<sequence length="506" mass="57399">MIRRGRTEGWLKQPIDALPTWATFHGVTFNKVKIGPLPGHEDRGSTVIADQNLQGSNVDPLIVVPKELIISRQNIHLLAKSDHRLHDLLEALGDFGRTTRGAVLSFLLLQATICCPDTKEVGLLNPLTQYIKFLPDELLPTFWTEEERELLVGTTLKPAVSAKLNSLLREFENLRTATESIPWCNKFWWDEEDGMLTFDDWMRVDAMYRSRALEFPGAGDCMMPCVDMANHASGNATAALYETDSNGNGLLLLREGQNIEQGGEVTITYVAKDGPKQCADKRRYGDNKGACENIFSYGFLEDGMTSAKVMFLDLDIPDDDPLRPAKIYVSTEAPGFRIFEKDGEIDWEGDFIWLVVVNEEDGLDFKVRQTTDGKKSIQGFWRESELDTSKLRKHLEEDATWDVFQLRATVLLQARIDTQIEALRGAQGIKREDTIRELPWKLAERLRSLELNMLQRATSLFDKQDTILTAWVAKCMLVQVGNVWMNRRKKLIFLEDASIDPILPAF</sequence>
<dbReference type="AlphaFoldDB" id="A0A8H5ZPX4"/>
<organism evidence="2 3">
    <name type="scientific">Cochliobolus sativus</name>
    <name type="common">Common root rot and spot blotch fungus</name>
    <name type="synonym">Bipolaris sorokiniana</name>
    <dbReference type="NCBI Taxonomy" id="45130"/>
    <lineage>
        <taxon>Eukaryota</taxon>
        <taxon>Fungi</taxon>
        <taxon>Dikarya</taxon>
        <taxon>Ascomycota</taxon>
        <taxon>Pezizomycotina</taxon>
        <taxon>Dothideomycetes</taxon>
        <taxon>Pleosporomycetidae</taxon>
        <taxon>Pleosporales</taxon>
        <taxon>Pleosporineae</taxon>
        <taxon>Pleosporaceae</taxon>
        <taxon>Bipolaris</taxon>
    </lineage>
</organism>
<evidence type="ECO:0000313" key="3">
    <source>
        <dbReference type="Proteomes" id="UP000624244"/>
    </source>
</evidence>
<dbReference type="CDD" id="cd10527">
    <property type="entry name" value="SET_LSMT"/>
    <property type="match status" value="1"/>
</dbReference>
<dbReference type="GO" id="GO:0016279">
    <property type="term" value="F:protein-lysine N-methyltransferase activity"/>
    <property type="evidence" value="ECO:0007669"/>
    <property type="project" value="TreeGrafter"/>
</dbReference>
<protein>
    <recommendedName>
        <fullName evidence="1">SET domain-containing protein</fullName>
    </recommendedName>
</protein>
<dbReference type="Proteomes" id="UP000624244">
    <property type="component" value="Unassembled WGS sequence"/>
</dbReference>
<dbReference type="PANTHER" id="PTHR13271:SF76">
    <property type="entry name" value="SET DOMAIN-CONTAINING PROTEIN 8"/>
    <property type="match status" value="1"/>
</dbReference>
<evidence type="ECO:0000313" key="2">
    <source>
        <dbReference type="EMBL" id="KAF5852065.1"/>
    </source>
</evidence>
<dbReference type="Gene3D" id="3.90.1410.10">
    <property type="entry name" value="set domain protein methyltransferase, domain 1"/>
    <property type="match status" value="1"/>
</dbReference>
<dbReference type="EMBL" id="WNKQ01000004">
    <property type="protein sequence ID" value="KAF5852065.1"/>
    <property type="molecule type" value="Genomic_DNA"/>
</dbReference>
<reference evidence="2" key="1">
    <citation type="submission" date="2019-11" db="EMBL/GenBank/DDBJ databases">
        <title>Bipolaris sorokiniana Genome sequencing.</title>
        <authorList>
            <person name="Wang H."/>
        </authorList>
    </citation>
    <scope>NUCLEOTIDE SEQUENCE</scope>
</reference>
<dbReference type="PANTHER" id="PTHR13271">
    <property type="entry name" value="UNCHARACTERIZED PUTATIVE METHYLTRANSFERASE"/>
    <property type="match status" value="1"/>
</dbReference>
<accession>A0A8H5ZPX4</accession>
<dbReference type="InterPro" id="IPR046341">
    <property type="entry name" value="SET_dom_sf"/>
</dbReference>
<dbReference type="SUPFAM" id="SSF82199">
    <property type="entry name" value="SET domain"/>
    <property type="match status" value="1"/>
</dbReference>
<dbReference type="GO" id="GO:0005634">
    <property type="term" value="C:nucleus"/>
    <property type="evidence" value="ECO:0007669"/>
    <property type="project" value="TreeGrafter"/>
</dbReference>
<gene>
    <name evidence="2" type="ORF">GGP41_000812</name>
</gene>
<evidence type="ECO:0000259" key="1">
    <source>
        <dbReference type="PROSITE" id="PS50280"/>
    </source>
</evidence>
<dbReference type="PROSITE" id="PS50280">
    <property type="entry name" value="SET"/>
    <property type="match status" value="1"/>
</dbReference>
<feature type="domain" description="SET" evidence="1">
    <location>
        <begin position="30"/>
        <end position="270"/>
    </location>
</feature>
<dbReference type="InterPro" id="IPR001214">
    <property type="entry name" value="SET_dom"/>
</dbReference>
<proteinExistence type="predicted"/>
<comment type="caution">
    <text evidence="2">The sequence shown here is derived from an EMBL/GenBank/DDBJ whole genome shotgun (WGS) entry which is preliminary data.</text>
</comment>